<sequence length="140" mass="16410">MKPFTQQGQKRRLSSTASFMDMARYFPIGRQIRKEWDNDPTAFNASRLDRLLSRCRCQITRATDGSFWVNGLPIYDRAWAFRREGGEIFVEFYGRYGEKRVKSTRVTTVSTTELAEDDLQGWMRLALLVFLDPGVPERWD</sequence>
<evidence type="ECO:0008006" key="3">
    <source>
        <dbReference type="Google" id="ProtNLM"/>
    </source>
</evidence>
<dbReference type="Proteomes" id="UP000325292">
    <property type="component" value="Chromosome"/>
</dbReference>
<proteinExistence type="predicted"/>
<name>A0ABM6RTT1_9FIRM</name>
<keyword evidence="2" id="KW-1185">Reference proteome</keyword>
<dbReference type="EMBL" id="CP019454">
    <property type="protein sequence ID" value="AUW94878.1"/>
    <property type="molecule type" value="Genomic_DNA"/>
</dbReference>
<gene>
    <name evidence="1" type="ORF">BXT84_13710</name>
</gene>
<protein>
    <recommendedName>
        <fullName evidence="3">WYL domain-containing protein</fullName>
    </recommendedName>
</protein>
<accession>A0ABM6RTT1</accession>
<evidence type="ECO:0000313" key="1">
    <source>
        <dbReference type="EMBL" id="AUW94878.1"/>
    </source>
</evidence>
<evidence type="ECO:0000313" key="2">
    <source>
        <dbReference type="Proteomes" id="UP000325292"/>
    </source>
</evidence>
<reference evidence="1 2" key="1">
    <citation type="journal article" date="2019" name="Sci. Rep.">
        <title>Sulfobacillus thermotolerans: new insights into resistance and metabolic capacities of acidophilic chemolithotrophs.</title>
        <authorList>
            <person name="Panyushkina A.E."/>
            <person name="Babenko V.V."/>
            <person name="Nikitina A.S."/>
            <person name="Selezneva O.V."/>
            <person name="Tsaplina I.A."/>
            <person name="Letarova M.A."/>
            <person name="Kostryukova E.S."/>
            <person name="Letarov A.V."/>
        </authorList>
    </citation>
    <scope>NUCLEOTIDE SEQUENCE [LARGE SCALE GENOMIC DNA]</scope>
    <source>
        <strain evidence="1 2">Kr1</strain>
    </source>
</reference>
<organism evidence="1 2">
    <name type="scientific">Sulfobacillus thermotolerans</name>
    <dbReference type="NCBI Taxonomy" id="338644"/>
    <lineage>
        <taxon>Bacteria</taxon>
        <taxon>Bacillati</taxon>
        <taxon>Bacillota</taxon>
        <taxon>Clostridia</taxon>
        <taxon>Eubacteriales</taxon>
        <taxon>Clostridiales Family XVII. Incertae Sedis</taxon>
        <taxon>Sulfobacillus</taxon>
    </lineage>
</organism>